<feature type="region of interest" description="Disordered" evidence="6">
    <location>
        <begin position="1"/>
        <end position="113"/>
    </location>
</feature>
<gene>
    <name evidence="8" type="ORF">ATANTOWER_018047</name>
</gene>
<feature type="compositionally biased region" description="Acidic residues" evidence="6">
    <location>
        <begin position="53"/>
        <end position="63"/>
    </location>
</feature>
<evidence type="ECO:0000256" key="2">
    <source>
        <dbReference type="ARBA" id="ARBA00023015"/>
    </source>
</evidence>
<evidence type="ECO:0000256" key="3">
    <source>
        <dbReference type="ARBA" id="ARBA00023125"/>
    </source>
</evidence>
<evidence type="ECO:0000259" key="7">
    <source>
        <dbReference type="PROSITE" id="PS50066"/>
    </source>
</evidence>
<comment type="subcellular location">
    <subcellularLocation>
        <location evidence="1">Nucleus</location>
    </subcellularLocation>
</comment>
<evidence type="ECO:0000256" key="5">
    <source>
        <dbReference type="ARBA" id="ARBA00023242"/>
    </source>
</evidence>
<keyword evidence="5" id="KW-0539">Nucleus</keyword>
<keyword evidence="3" id="KW-0238">DNA-binding</keyword>
<keyword evidence="4" id="KW-0804">Transcription</keyword>
<dbReference type="EMBL" id="JAHUTI010003728">
    <property type="protein sequence ID" value="MED6233867.1"/>
    <property type="molecule type" value="Genomic_DNA"/>
</dbReference>
<accession>A0ABU7A6Y5</accession>
<feature type="compositionally biased region" description="Basic and acidic residues" evidence="6">
    <location>
        <begin position="68"/>
        <end position="85"/>
    </location>
</feature>
<sequence length="212" mass="23368">MATRTGSGSAGNGLGNLPVSTAEPEPSAGRNTDGDQYGEQEYSTEVVYSGSDQDSDSGDDEDAVGSGGDRRGVKRERSEDGRDAKSSGGLNRAYSGGSPAVSGAKPGKKTRGRVKIKMEFIDNKLRRYTTFSKRKTGIMKKVSVEETHQTGKPKGFTFPEQSWMSEIPCVTESRTQWSTMFPVQPRDTRTEPHRQGRPKLRRRHVEDTWTEM</sequence>
<evidence type="ECO:0000313" key="8">
    <source>
        <dbReference type="EMBL" id="MED6233867.1"/>
    </source>
</evidence>
<evidence type="ECO:0000256" key="4">
    <source>
        <dbReference type="ARBA" id="ARBA00023163"/>
    </source>
</evidence>
<organism evidence="8 9">
    <name type="scientific">Ataeniobius toweri</name>
    <dbReference type="NCBI Taxonomy" id="208326"/>
    <lineage>
        <taxon>Eukaryota</taxon>
        <taxon>Metazoa</taxon>
        <taxon>Chordata</taxon>
        <taxon>Craniata</taxon>
        <taxon>Vertebrata</taxon>
        <taxon>Euteleostomi</taxon>
        <taxon>Actinopterygii</taxon>
        <taxon>Neopterygii</taxon>
        <taxon>Teleostei</taxon>
        <taxon>Neoteleostei</taxon>
        <taxon>Acanthomorphata</taxon>
        <taxon>Ovalentaria</taxon>
        <taxon>Atherinomorphae</taxon>
        <taxon>Cyprinodontiformes</taxon>
        <taxon>Goodeidae</taxon>
        <taxon>Ataeniobius</taxon>
    </lineage>
</organism>
<evidence type="ECO:0000256" key="1">
    <source>
        <dbReference type="ARBA" id="ARBA00004123"/>
    </source>
</evidence>
<comment type="caution">
    <text evidence="8">The sequence shown here is derived from an EMBL/GenBank/DDBJ whole genome shotgun (WGS) entry which is preliminary data.</text>
</comment>
<keyword evidence="2" id="KW-0805">Transcription regulation</keyword>
<dbReference type="InterPro" id="IPR002100">
    <property type="entry name" value="TF_MADSbox"/>
</dbReference>
<protein>
    <recommendedName>
        <fullName evidence="7">MADS-box domain-containing protein</fullName>
    </recommendedName>
</protein>
<evidence type="ECO:0000313" key="9">
    <source>
        <dbReference type="Proteomes" id="UP001345963"/>
    </source>
</evidence>
<evidence type="ECO:0000256" key="6">
    <source>
        <dbReference type="SAM" id="MobiDB-lite"/>
    </source>
</evidence>
<proteinExistence type="predicted"/>
<reference evidence="8 9" key="1">
    <citation type="submission" date="2021-07" db="EMBL/GenBank/DDBJ databases">
        <authorList>
            <person name="Palmer J.M."/>
        </authorList>
    </citation>
    <scope>NUCLEOTIDE SEQUENCE [LARGE SCALE GENOMIC DNA]</scope>
    <source>
        <strain evidence="8 9">AT_MEX2019</strain>
        <tissue evidence="8">Muscle</tissue>
    </source>
</reference>
<dbReference type="InterPro" id="IPR036879">
    <property type="entry name" value="TF_MADSbox_sf"/>
</dbReference>
<feature type="domain" description="MADS-box" evidence="7">
    <location>
        <begin position="111"/>
        <end position="141"/>
    </location>
</feature>
<dbReference type="SUPFAM" id="SSF55455">
    <property type="entry name" value="SRF-like"/>
    <property type="match status" value="1"/>
</dbReference>
<dbReference type="PROSITE" id="PS50066">
    <property type="entry name" value="MADS_BOX_2"/>
    <property type="match status" value="1"/>
</dbReference>
<dbReference type="Proteomes" id="UP001345963">
    <property type="component" value="Unassembled WGS sequence"/>
</dbReference>
<name>A0ABU7A6Y5_9TELE</name>
<keyword evidence="9" id="KW-1185">Reference proteome</keyword>
<dbReference type="SMART" id="SM00432">
    <property type="entry name" value="MADS"/>
    <property type="match status" value="1"/>
</dbReference>
<feature type="region of interest" description="Disordered" evidence="6">
    <location>
        <begin position="180"/>
        <end position="212"/>
    </location>
</feature>
<dbReference type="Pfam" id="PF00319">
    <property type="entry name" value="SRF-TF"/>
    <property type="match status" value="1"/>
</dbReference>